<dbReference type="PANTHER" id="PTHR24221:SF654">
    <property type="entry name" value="ATP-BINDING CASSETTE SUB-FAMILY B MEMBER 6"/>
    <property type="match status" value="1"/>
</dbReference>
<dbReference type="PANTHER" id="PTHR24221">
    <property type="entry name" value="ATP-BINDING CASSETTE SUB-FAMILY B"/>
    <property type="match status" value="1"/>
</dbReference>
<keyword evidence="2" id="KW-0547">Nucleotide-binding</keyword>
<sequence length="88" mass="9438">MTEAASVPPMIRMQAVDKFFGPLHVLKDINLEIPRGEVVVVLGPSGSGKSTIASLVPRLYDVDSGAVRLSDVDVRDLTFDSIRDTVGV</sequence>
<feature type="domain" description="ABC transporter" evidence="1">
    <location>
        <begin position="26"/>
        <end position="87"/>
    </location>
</feature>
<dbReference type="Proteomes" id="UP001597045">
    <property type="component" value="Unassembled WGS sequence"/>
</dbReference>
<evidence type="ECO:0000313" key="2">
    <source>
        <dbReference type="EMBL" id="MFD1050959.1"/>
    </source>
</evidence>
<dbReference type="InterPro" id="IPR039421">
    <property type="entry name" value="Type_1_exporter"/>
</dbReference>
<evidence type="ECO:0000313" key="3">
    <source>
        <dbReference type="Proteomes" id="UP001597045"/>
    </source>
</evidence>
<keyword evidence="2" id="KW-0067">ATP-binding</keyword>
<dbReference type="Pfam" id="PF00005">
    <property type="entry name" value="ABC_tran"/>
    <property type="match status" value="1"/>
</dbReference>
<proteinExistence type="predicted"/>
<name>A0ABW3MND4_9PSEU</name>
<reference evidence="3" key="1">
    <citation type="journal article" date="2019" name="Int. J. Syst. Evol. Microbiol.">
        <title>The Global Catalogue of Microorganisms (GCM) 10K type strain sequencing project: providing services to taxonomists for standard genome sequencing and annotation.</title>
        <authorList>
            <consortium name="The Broad Institute Genomics Platform"/>
            <consortium name="The Broad Institute Genome Sequencing Center for Infectious Disease"/>
            <person name="Wu L."/>
            <person name="Ma J."/>
        </authorList>
    </citation>
    <scope>NUCLEOTIDE SEQUENCE [LARGE SCALE GENOMIC DNA]</scope>
    <source>
        <strain evidence="3">JCM 31486</strain>
    </source>
</reference>
<comment type="caution">
    <text evidence="2">The sequence shown here is derived from an EMBL/GenBank/DDBJ whole genome shotgun (WGS) entry which is preliminary data.</text>
</comment>
<feature type="non-terminal residue" evidence="2">
    <location>
        <position position="88"/>
    </location>
</feature>
<dbReference type="Gene3D" id="3.40.50.300">
    <property type="entry name" value="P-loop containing nucleotide triphosphate hydrolases"/>
    <property type="match status" value="1"/>
</dbReference>
<keyword evidence="3" id="KW-1185">Reference proteome</keyword>
<protein>
    <submittedName>
        <fullName evidence="2">ATP-binding cassette domain-containing protein</fullName>
    </submittedName>
</protein>
<evidence type="ECO:0000259" key="1">
    <source>
        <dbReference type="Pfam" id="PF00005"/>
    </source>
</evidence>
<gene>
    <name evidence="2" type="ORF">ACFQ1S_38250</name>
</gene>
<dbReference type="EMBL" id="JBHTIS010003224">
    <property type="protein sequence ID" value="MFD1050959.1"/>
    <property type="molecule type" value="Genomic_DNA"/>
</dbReference>
<dbReference type="GO" id="GO:0005524">
    <property type="term" value="F:ATP binding"/>
    <property type="evidence" value="ECO:0007669"/>
    <property type="project" value="UniProtKB-KW"/>
</dbReference>
<dbReference type="InterPro" id="IPR027417">
    <property type="entry name" value="P-loop_NTPase"/>
</dbReference>
<dbReference type="SUPFAM" id="SSF52540">
    <property type="entry name" value="P-loop containing nucleoside triphosphate hydrolases"/>
    <property type="match status" value="1"/>
</dbReference>
<organism evidence="2 3">
    <name type="scientific">Kibdelosporangium lantanae</name>
    <dbReference type="NCBI Taxonomy" id="1497396"/>
    <lineage>
        <taxon>Bacteria</taxon>
        <taxon>Bacillati</taxon>
        <taxon>Actinomycetota</taxon>
        <taxon>Actinomycetes</taxon>
        <taxon>Pseudonocardiales</taxon>
        <taxon>Pseudonocardiaceae</taxon>
        <taxon>Kibdelosporangium</taxon>
    </lineage>
</organism>
<accession>A0ABW3MND4</accession>
<dbReference type="InterPro" id="IPR003439">
    <property type="entry name" value="ABC_transporter-like_ATP-bd"/>
</dbReference>